<gene>
    <name evidence="2" type="ORF">DEU50_102214</name>
</gene>
<organism evidence="2 3">
    <name type="scientific">Aeromonas salmonicida</name>
    <dbReference type="NCBI Taxonomy" id="645"/>
    <lineage>
        <taxon>Bacteria</taxon>
        <taxon>Pseudomonadati</taxon>
        <taxon>Pseudomonadota</taxon>
        <taxon>Gammaproteobacteria</taxon>
        <taxon>Aeromonadales</taxon>
        <taxon>Aeromonadaceae</taxon>
        <taxon>Aeromonas</taxon>
    </lineage>
</organism>
<protein>
    <recommendedName>
        <fullName evidence="4">Oxidoreductase molybdopterin-binding domain-containing protein</fullName>
    </recommendedName>
</protein>
<feature type="signal peptide" evidence="1">
    <location>
        <begin position="1"/>
        <end position="24"/>
    </location>
</feature>
<reference evidence="2 3" key="1">
    <citation type="submission" date="2018-06" db="EMBL/GenBank/DDBJ databases">
        <title>Freshwater and sediment microbial communities from various areas in North America, analyzing microbe dynamics in response to fracking.</title>
        <authorList>
            <person name="Lamendella R."/>
        </authorList>
    </citation>
    <scope>NUCLEOTIDE SEQUENCE [LARGE SCALE GENOMIC DNA]</scope>
    <source>
        <strain evidence="2 3">17</strain>
    </source>
</reference>
<accession>A0AAX1PM66</accession>
<evidence type="ECO:0000313" key="2">
    <source>
        <dbReference type="EMBL" id="RAJ07785.1"/>
    </source>
</evidence>
<feature type="chain" id="PRO_5043836125" description="Oxidoreductase molybdopterin-binding domain-containing protein" evidence="1">
    <location>
        <begin position="25"/>
        <end position="160"/>
    </location>
</feature>
<proteinExistence type="predicted"/>
<evidence type="ECO:0000313" key="3">
    <source>
        <dbReference type="Proteomes" id="UP000249422"/>
    </source>
</evidence>
<dbReference type="SUPFAM" id="SSF56524">
    <property type="entry name" value="Oxidoreductase molybdopterin-binding domain"/>
    <property type="match status" value="1"/>
</dbReference>
<dbReference type="AlphaFoldDB" id="A0AAX1PM66"/>
<evidence type="ECO:0008006" key="4">
    <source>
        <dbReference type="Google" id="ProtNLM"/>
    </source>
</evidence>
<sequence>MIMTLVKQWIAFFLLMLASASALASTPLMTLVLPDGRQIALDDAALAALPQTQFKTATPWTTDMHDYRGPTLAAVLAAQGVKNAGKIAVSALNGYQQVVDLALFEEAPLTLVRHEDGKPLTRRNKGPLWLLIPLSSYPKLDIPLIHNCMVWQVTRIEIIG</sequence>
<comment type="caution">
    <text evidence="2">The sequence shown here is derived from an EMBL/GenBank/DDBJ whole genome shotgun (WGS) entry which is preliminary data.</text>
</comment>
<name>A0AAX1PM66_AERSA</name>
<evidence type="ECO:0000256" key="1">
    <source>
        <dbReference type="SAM" id="SignalP"/>
    </source>
</evidence>
<dbReference type="InterPro" id="IPR036374">
    <property type="entry name" value="OxRdtase_Mopterin-bd_sf"/>
</dbReference>
<dbReference type="Proteomes" id="UP000249422">
    <property type="component" value="Unassembled WGS sequence"/>
</dbReference>
<dbReference type="EMBL" id="QLLM01000002">
    <property type="protein sequence ID" value="RAJ07785.1"/>
    <property type="molecule type" value="Genomic_DNA"/>
</dbReference>
<keyword evidence="1" id="KW-0732">Signal</keyword>